<dbReference type="InterPro" id="IPR036866">
    <property type="entry name" value="RibonucZ/Hydroxyglut_hydro"/>
</dbReference>
<keyword evidence="3" id="KW-1185">Reference proteome</keyword>
<accession>A0A939J7P5</accession>
<comment type="caution">
    <text evidence="2">The sequence shown here is derived from an EMBL/GenBank/DDBJ whole genome shotgun (WGS) entry which is preliminary data.</text>
</comment>
<organism evidence="2 3">
    <name type="scientific">Roseibium limicola</name>
    <dbReference type="NCBI Taxonomy" id="2816037"/>
    <lineage>
        <taxon>Bacteria</taxon>
        <taxon>Pseudomonadati</taxon>
        <taxon>Pseudomonadota</taxon>
        <taxon>Alphaproteobacteria</taxon>
        <taxon>Hyphomicrobiales</taxon>
        <taxon>Stappiaceae</taxon>
        <taxon>Roseibium</taxon>
    </lineage>
</organism>
<dbReference type="SMART" id="SM00849">
    <property type="entry name" value="Lactamase_B"/>
    <property type="match status" value="1"/>
</dbReference>
<dbReference type="RefSeq" id="WP_206938515.1">
    <property type="nucleotide sequence ID" value="NZ_JAFLNF010000002.1"/>
</dbReference>
<dbReference type="CDD" id="cd16279">
    <property type="entry name" value="metallo-hydrolase-like_MBL-fold"/>
    <property type="match status" value="1"/>
</dbReference>
<dbReference type="Pfam" id="PF12706">
    <property type="entry name" value="Lactamase_B_2"/>
    <property type="match status" value="1"/>
</dbReference>
<evidence type="ECO:0000313" key="3">
    <source>
        <dbReference type="Proteomes" id="UP000664779"/>
    </source>
</evidence>
<feature type="domain" description="Metallo-beta-lactamase" evidence="1">
    <location>
        <begin position="39"/>
        <end position="215"/>
    </location>
</feature>
<proteinExistence type="predicted"/>
<dbReference type="SUPFAM" id="SSF56281">
    <property type="entry name" value="Metallo-hydrolase/oxidoreductase"/>
    <property type="match status" value="1"/>
</dbReference>
<dbReference type="PANTHER" id="PTHR42663:SF6">
    <property type="entry name" value="HYDROLASE C777.06C-RELATED"/>
    <property type="match status" value="1"/>
</dbReference>
<name>A0A939J7P5_9HYPH</name>
<gene>
    <name evidence="2" type="ORF">J0X15_04380</name>
</gene>
<reference evidence="2" key="1">
    <citation type="submission" date="2021-03" db="EMBL/GenBank/DDBJ databases">
        <title>Roseibium sp. CAU 1637 isolated from Incheon.</title>
        <authorList>
            <person name="Kim W."/>
        </authorList>
    </citation>
    <scope>NUCLEOTIDE SEQUENCE</scope>
    <source>
        <strain evidence="2">CAU 1637</strain>
    </source>
</reference>
<evidence type="ECO:0000313" key="2">
    <source>
        <dbReference type="EMBL" id="MBO0344451.1"/>
    </source>
</evidence>
<dbReference type="Gene3D" id="3.60.15.10">
    <property type="entry name" value="Ribonuclease Z/Hydroxyacylglutathione hydrolase-like"/>
    <property type="match status" value="1"/>
</dbReference>
<dbReference type="InterPro" id="IPR001279">
    <property type="entry name" value="Metallo-B-lactamas"/>
</dbReference>
<dbReference type="EMBL" id="JAFLNF010000002">
    <property type="protein sequence ID" value="MBO0344451.1"/>
    <property type="molecule type" value="Genomic_DNA"/>
</dbReference>
<dbReference type="AlphaFoldDB" id="A0A939J7P5"/>
<dbReference type="PANTHER" id="PTHR42663">
    <property type="entry name" value="HYDROLASE C777.06C-RELATED-RELATED"/>
    <property type="match status" value="1"/>
</dbReference>
<dbReference type="Proteomes" id="UP000664779">
    <property type="component" value="Unassembled WGS sequence"/>
</dbReference>
<protein>
    <submittedName>
        <fullName evidence="2">MBL fold metallo-hydrolase</fullName>
    </submittedName>
</protein>
<sequence>MSDELKITILGCGSSGGVPRIGNDWGDCDPTNPKNRRLRCSILLERSGQDGTTTVLIDTGPDMRQQVLEAGVSRLDAVIYTHAHADHLHGIDDLRQFAMLQRDKIPVYMGGYTYERAQQSFGYCFQTPQGSNYPPILARQPLVPGEEISITGKGGTIELLPVEVIHGEIAAFGFRFHDVAYLPDVSDIPDSAVSAFAGLKLWILDCLRPTPHPSHFHLETTLEWISRLRPANAILTNLHNALDYEKLDQMTPETVHPAFDGLQLTFSVPEQH</sequence>
<evidence type="ECO:0000259" key="1">
    <source>
        <dbReference type="SMART" id="SM00849"/>
    </source>
</evidence>